<evidence type="ECO:0000256" key="2">
    <source>
        <dbReference type="ARBA" id="ARBA00007049"/>
    </source>
</evidence>
<evidence type="ECO:0000256" key="1">
    <source>
        <dbReference type="ARBA" id="ARBA00004128"/>
    </source>
</evidence>
<evidence type="ECO:0000256" key="4">
    <source>
        <dbReference type="ARBA" id="ARBA00022554"/>
    </source>
</evidence>
<reference evidence="10" key="1">
    <citation type="submission" date="2019-07" db="EMBL/GenBank/DDBJ databases">
        <authorList>
            <person name="Dittberner H."/>
        </authorList>
    </citation>
    <scope>NUCLEOTIDE SEQUENCE [LARGE SCALE GENOMIC DNA]</scope>
</reference>
<dbReference type="InterPro" id="IPR008217">
    <property type="entry name" value="Ccc1_fam"/>
</dbReference>
<feature type="transmembrane region" description="Helical" evidence="9">
    <location>
        <begin position="65"/>
        <end position="83"/>
    </location>
</feature>
<dbReference type="Proteomes" id="UP000489600">
    <property type="component" value="Unassembled WGS sequence"/>
</dbReference>
<keyword evidence="7 9" id="KW-0472">Membrane</keyword>
<comment type="catalytic activity">
    <reaction evidence="8">
        <text>Fe(2+)(in) = Fe(2+)(out)</text>
        <dbReference type="Rhea" id="RHEA:28486"/>
        <dbReference type="ChEBI" id="CHEBI:29033"/>
    </reaction>
    <physiologicalReaction direction="left-to-right" evidence="8">
        <dbReference type="Rhea" id="RHEA:28487"/>
    </physiologicalReaction>
</comment>
<name>A0A565AY78_9BRAS</name>
<dbReference type="PANTHER" id="PTHR31851">
    <property type="entry name" value="FE(2+)/MN(2+) TRANSPORTER PCL1"/>
    <property type="match status" value="1"/>
</dbReference>
<evidence type="ECO:0000256" key="8">
    <source>
        <dbReference type="ARBA" id="ARBA00044464"/>
    </source>
</evidence>
<organism evidence="10 11">
    <name type="scientific">Arabis nemorensis</name>
    <dbReference type="NCBI Taxonomy" id="586526"/>
    <lineage>
        <taxon>Eukaryota</taxon>
        <taxon>Viridiplantae</taxon>
        <taxon>Streptophyta</taxon>
        <taxon>Embryophyta</taxon>
        <taxon>Tracheophyta</taxon>
        <taxon>Spermatophyta</taxon>
        <taxon>Magnoliopsida</taxon>
        <taxon>eudicotyledons</taxon>
        <taxon>Gunneridae</taxon>
        <taxon>Pentapetalae</taxon>
        <taxon>rosids</taxon>
        <taxon>malvids</taxon>
        <taxon>Brassicales</taxon>
        <taxon>Brassicaceae</taxon>
        <taxon>Arabideae</taxon>
        <taxon>Arabis</taxon>
    </lineage>
</organism>
<proteinExistence type="inferred from homology"/>
<dbReference type="EMBL" id="CABITT030000002">
    <property type="protein sequence ID" value="VVA93455.1"/>
    <property type="molecule type" value="Genomic_DNA"/>
</dbReference>
<keyword evidence="5 9" id="KW-0812">Transmembrane</keyword>
<comment type="similarity">
    <text evidence="2 9">Belongs to the CCC1 family.</text>
</comment>
<evidence type="ECO:0000256" key="9">
    <source>
        <dbReference type="RuleBase" id="RU369115"/>
    </source>
</evidence>
<keyword evidence="4 9" id="KW-0926">Vacuole</keyword>
<dbReference type="Pfam" id="PF01988">
    <property type="entry name" value="VIT1"/>
    <property type="match status" value="1"/>
</dbReference>
<dbReference type="GO" id="GO:0005774">
    <property type="term" value="C:vacuolar membrane"/>
    <property type="evidence" value="ECO:0007669"/>
    <property type="project" value="UniProtKB-SubCell"/>
</dbReference>
<evidence type="ECO:0000256" key="5">
    <source>
        <dbReference type="ARBA" id="ARBA00022692"/>
    </source>
</evidence>
<protein>
    <recommendedName>
        <fullName evidence="9">Vacuolar iron transporter</fullName>
    </recommendedName>
</protein>
<dbReference type="AlphaFoldDB" id="A0A565AY78"/>
<keyword evidence="11" id="KW-1185">Reference proteome</keyword>
<evidence type="ECO:0000256" key="3">
    <source>
        <dbReference type="ARBA" id="ARBA00022496"/>
    </source>
</evidence>
<comment type="caution">
    <text evidence="9">Lacks conserved residue(s) required for the propagation of feature annotation.</text>
</comment>
<keyword evidence="9" id="KW-0406">Ion transport</keyword>
<evidence type="ECO:0000256" key="6">
    <source>
        <dbReference type="ARBA" id="ARBA00022989"/>
    </source>
</evidence>
<keyword evidence="3" id="KW-0408">Iron</keyword>
<accession>A0A565AY78</accession>
<dbReference type="GO" id="GO:0030026">
    <property type="term" value="P:intracellular manganese ion homeostasis"/>
    <property type="evidence" value="ECO:0007669"/>
    <property type="project" value="InterPro"/>
</dbReference>
<comment type="function">
    <text evidence="9">Vacuolar Fe(2+) uptake transporter.</text>
</comment>
<dbReference type="GO" id="GO:0005384">
    <property type="term" value="F:manganese ion transmembrane transporter activity"/>
    <property type="evidence" value="ECO:0007669"/>
    <property type="project" value="InterPro"/>
</dbReference>
<keyword evidence="6 9" id="KW-1133">Transmembrane helix</keyword>
<feature type="transmembrane region" description="Helical" evidence="9">
    <location>
        <begin position="32"/>
        <end position="53"/>
    </location>
</feature>
<gene>
    <name evidence="10" type="ORF">ANE_LOCUS3900</name>
</gene>
<keyword evidence="3" id="KW-0410">Iron transport</keyword>
<keyword evidence="9" id="KW-0813">Transport</keyword>
<dbReference type="GO" id="GO:0140315">
    <property type="term" value="F:iron ion sequestering activity"/>
    <property type="evidence" value="ECO:0007669"/>
    <property type="project" value="UniProtKB-UniRule"/>
</dbReference>
<comment type="caution">
    <text evidence="10">The sequence shown here is derived from an EMBL/GenBank/DDBJ whole genome shotgun (WGS) entry which is preliminary data.</text>
</comment>
<evidence type="ECO:0000313" key="10">
    <source>
        <dbReference type="EMBL" id="VVA93455.1"/>
    </source>
</evidence>
<sequence length="84" mass="8648">MQEAAASALAFSLGAIVPLLAAAFVKDYYWRIGAIVASVTLALVMFGWLGAVLGKAPVVKSSVRVLIGGWLAMGVPYGLAKLIG</sequence>
<evidence type="ECO:0000313" key="11">
    <source>
        <dbReference type="Proteomes" id="UP000489600"/>
    </source>
</evidence>
<dbReference type="GO" id="GO:0005381">
    <property type="term" value="F:iron ion transmembrane transporter activity"/>
    <property type="evidence" value="ECO:0007669"/>
    <property type="project" value="UniProtKB-UniRule"/>
</dbReference>
<dbReference type="OrthoDB" id="73465at2759"/>
<comment type="subcellular location">
    <subcellularLocation>
        <location evidence="1 9">Vacuole membrane</location>
        <topology evidence="1 9">Multi-pass membrane protein</topology>
    </subcellularLocation>
</comment>
<evidence type="ECO:0000256" key="7">
    <source>
        <dbReference type="ARBA" id="ARBA00023136"/>
    </source>
</evidence>